<dbReference type="AlphaFoldDB" id="A0A2A9MQM1"/>
<dbReference type="VEuPathDB" id="ToxoDB:BESB_009450"/>
<feature type="region of interest" description="Disordered" evidence="2">
    <location>
        <begin position="307"/>
        <end position="336"/>
    </location>
</feature>
<proteinExistence type="inferred from homology"/>
<feature type="compositionally biased region" description="Basic and acidic residues" evidence="2">
    <location>
        <begin position="46"/>
        <end position="60"/>
    </location>
</feature>
<dbReference type="GO" id="GO:0004177">
    <property type="term" value="F:aminopeptidase activity"/>
    <property type="evidence" value="ECO:0007669"/>
    <property type="project" value="TreeGrafter"/>
</dbReference>
<sequence length="619" mass="64848">MWEGSGVAFLCHVEKRPSEDLSELRGSASSHEVSPVEREKRRRRAEGKDHEQQPTNRDCRGFPTGASFFCFERPLVAAGRLFGAAPASRDFEVLQPGNSVQHIHGFLFGGGSVFGLGAVGGLLEFQRKRGVGLPTSAGPIPVCPALGIFDLPPSPPAVPPFPLPLFVTSEDVAAACDAAASVLAATASFATPAEAEHGHQQRRKQAATKKRKLTPTCLPPRVRCFLEPRNPNFAAASPQPCRDPPTVACVISDSPLLPSAFSPPSPSAPPSHASQSSSLASSCPSSSCCGTSPSLALPQRVLESLALSSAASHEPSQTSASPFRSPRQRPRRGWAGAVGAGVGATCGKVAAGGGFSGRQGGWGEAYRERRWRARLREQEPEATGDGRERRGGGGEEEHGARETRETGEGRHKVAAAGEGEPTPPGTKGAPPETLLRVQAFVVVNSFGDVVQGSARSKDGSIALGLQKDGILHSTAELLEEADQELLSTPIQQRNTTLVAVFTNLALERAALSRVSTMAAAGMARAIRPAFSSVDGDAVLVISTGELDVGSTDETTSEIIVGSMAAECVTDAIRQAAGAFLPADLPVKADLTRMTFSVRQSDFFGLTLGDGGSRICQLLY</sequence>
<comment type="caution">
    <text evidence="3">The sequence shown here is derived from an EMBL/GenBank/DDBJ whole genome shotgun (WGS) entry which is preliminary data.</text>
</comment>
<dbReference type="GeneID" id="40306007"/>
<accession>A0A2A9MQM1</accession>
<dbReference type="SUPFAM" id="SSF56266">
    <property type="entry name" value="DmpA/ArgJ-like"/>
    <property type="match status" value="2"/>
</dbReference>
<keyword evidence="4" id="KW-1185">Reference proteome</keyword>
<evidence type="ECO:0000313" key="4">
    <source>
        <dbReference type="Proteomes" id="UP000224006"/>
    </source>
</evidence>
<evidence type="ECO:0000256" key="1">
    <source>
        <dbReference type="ARBA" id="ARBA00007068"/>
    </source>
</evidence>
<dbReference type="RefSeq" id="XP_029222612.1">
    <property type="nucleotide sequence ID" value="XM_029359699.1"/>
</dbReference>
<feature type="compositionally biased region" description="Basic and acidic residues" evidence="2">
    <location>
        <begin position="374"/>
        <end position="411"/>
    </location>
</feature>
<feature type="compositionally biased region" description="Low complexity" evidence="2">
    <location>
        <begin position="414"/>
        <end position="429"/>
    </location>
</feature>
<dbReference type="PANTHER" id="PTHR36512:SF3">
    <property type="entry name" value="BLR5678 PROTEIN"/>
    <property type="match status" value="1"/>
</dbReference>
<dbReference type="InterPro" id="IPR005321">
    <property type="entry name" value="Peptidase_S58_DmpA"/>
</dbReference>
<feature type="compositionally biased region" description="Basic residues" evidence="2">
    <location>
        <begin position="200"/>
        <end position="212"/>
    </location>
</feature>
<dbReference type="Pfam" id="PF03576">
    <property type="entry name" value="Peptidase_S58"/>
    <property type="match status" value="1"/>
</dbReference>
<dbReference type="Proteomes" id="UP000224006">
    <property type="component" value="Chromosome I"/>
</dbReference>
<dbReference type="Gene3D" id="3.60.70.12">
    <property type="entry name" value="L-amino peptidase D-ALA esterase/amidase"/>
    <property type="match status" value="2"/>
</dbReference>
<gene>
    <name evidence="3" type="ORF">BESB_009450</name>
</gene>
<dbReference type="InterPro" id="IPR016117">
    <property type="entry name" value="ArgJ-like_dom_sf"/>
</dbReference>
<name>A0A2A9MQM1_BESBE</name>
<dbReference type="OrthoDB" id="331038at2759"/>
<dbReference type="KEGG" id="bbes:BESB_009450"/>
<feature type="region of interest" description="Disordered" evidence="2">
    <location>
        <begin position="373"/>
        <end position="429"/>
    </location>
</feature>
<dbReference type="PANTHER" id="PTHR36512">
    <property type="entry name" value="D-AMINOPEPTIDASE"/>
    <property type="match status" value="1"/>
</dbReference>
<dbReference type="EMBL" id="NWUJ01000001">
    <property type="protein sequence ID" value="PFH38603.1"/>
    <property type="molecule type" value="Genomic_DNA"/>
</dbReference>
<organism evidence="3 4">
    <name type="scientific">Besnoitia besnoiti</name>
    <name type="common">Apicomplexan protozoan</name>
    <dbReference type="NCBI Taxonomy" id="94643"/>
    <lineage>
        <taxon>Eukaryota</taxon>
        <taxon>Sar</taxon>
        <taxon>Alveolata</taxon>
        <taxon>Apicomplexa</taxon>
        <taxon>Conoidasida</taxon>
        <taxon>Coccidia</taxon>
        <taxon>Eucoccidiorida</taxon>
        <taxon>Eimeriorina</taxon>
        <taxon>Sarcocystidae</taxon>
        <taxon>Besnoitia</taxon>
    </lineage>
</organism>
<evidence type="ECO:0008006" key="5">
    <source>
        <dbReference type="Google" id="ProtNLM"/>
    </source>
</evidence>
<feature type="region of interest" description="Disordered" evidence="2">
    <location>
        <begin position="192"/>
        <end position="212"/>
    </location>
</feature>
<protein>
    <recommendedName>
        <fullName evidence="5">Peptidase family T4 protein</fullName>
    </recommendedName>
</protein>
<reference evidence="3 4" key="1">
    <citation type="submission" date="2017-09" db="EMBL/GenBank/DDBJ databases">
        <title>Genome sequencing of Besnoitia besnoiti strain Bb-Ger1.</title>
        <authorList>
            <person name="Schares G."/>
            <person name="Venepally P."/>
            <person name="Lorenzi H.A."/>
        </authorList>
    </citation>
    <scope>NUCLEOTIDE SEQUENCE [LARGE SCALE GENOMIC DNA]</scope>
    <source>
        <strain evidence="3 4">Bb-Ger1</strain>
    </source>
</reference>
<evidence type="ECO:0000256" key="2">
    <source>
        <dbReference type="SAM" id="MobiDB-lite"/>
    </source>
</evidence>
<evidence type="ECO:0000313" key="3">
    <source>
        <dbReference type="EMBL" id="PFH38603.1"/>
    </source>
</evidence>
<feature type="region of interest" description="Disordered" evidence="2">
    <location>
        <begin position="17"/>
        <end position="60"/>
    </location>
</feature>
<comment type="similarity">
    <text evidence="1">Belongs to the peptidase S58 family.</text>
</comment>